<reference evidence="1 2" key="1">
    <citation type="submission" date="2021-07" db="EMBL/GenBank/DDBJ databases">
        <title>Novel Helicobacter sp. Isolated from a dog.</title>
        <authorList>
            <person name="Rimbara E."/>
            <person name="Suzuki M."/>
        </authorList>
    </citation>
    <scope>NUCLEOTIDE SEQUENCE [LARGE SCALE GENOMIC DNA]</scope>
    <source>
        <strain evidence="2">NHP19-003</strain>
    </source>
</reference>
<dbReference type="Proteomes" id="UP000826775">
    <property type="component" value="Chromosome"/>
</dbReference>
<sequence>MGIKGRPVKSGVGDFKNIVRAARGVKICAIKISRVGGDVDVLGFCKMAVVFKSGFVVGGDVDIGSGVKVCAAEGVGVAGVDVDIACGVKVCVVEIAATAGLDGNCPGVVEGRIGESGGVGGNAYGLVVAKISPAKTAIATRGDVDILVLAKVATAESGAVGIDIDRLAVVKMGVGGA</sequence>
<protein>
    <submittedName>
        <fullName evidence="1">Uncharacterized protein</fullName>
    </submittedName>
</protein>
<accession>A0ABN6I3V5</accession>
<name>A0ABN6I3V5_9HELI</name>
<keyword evidence="2" id="KW-1185">Reference proteome</keyword>
<dbReference type="RefSeq" id="WP_221279471.1">
    <property type="nucleotide sequence ID" value="NZ_AP024814.1"/>
</dbReference>
<proteinExistence type="predicted"/>
<gene>
    <name evidence="1" type="ORF">NHP190003_15310</name>
</gene>
<organism evidence="1 2">
    <name type="scientific">Helicobacter gastrocanis</name>
    <dbReference type="NCBI Taxonomy" id="2849641"/>
    <lineage>
        <taxon>Bacteria</taxon>
        <taxon>Pseudomonadati</taxon>
        <taxon>Campylobacterota</taxon>
        <taxon>Epsilonproteobacteria</taxon>
        <taxon>Campylobacterales</taxon>
        <taxon>Helicobacteraceae</taxon>
        <taxon>Helicobacter</taxon>
    </lineage>
</organism>
<evidence type="ECO:0000313" key="2">
    <source>
        <dbReference type="Proteomes" id="UP000826775"/>
    </source>
</evidence>
<evidence type="ECO:0000313" key="1">
    <source>
        <dbReference type="EMBL" id="BCZ18249.1"/>
    </source>
</evidence>
<dbReference type="EMBL" id="AP024814">
    <property type="protein sequence ID" value="BCZ18249.1"/>
    <property type="molecule type" value="Genomic_DNA"/>
</dbReference>